<dbReference type="RefSeq" id="WP_351959815.1">
    <property type="nucleotide sequence ID" value="NZ_JBEOZM010000016.1"/>
</dbReference>
<organism evidence="4 5">
    <name type="scientific">Streptomyces sp. 900105755</name>
    <dbReference type="NCBI Taxonomy" id="3154389"/>
    <lineage>
        <taxon>Bacteria</taxon>
        <taxon>Bacillati</taxon>
        <taxon>Actinomycetota</taxon>
        <taxon>Actinomycetes</taxon>
        <taxon>Kitasatosporales</taxon>
        <taxon>Streptomycetaceae</taxon>
        <taxon>Streptomyces</taxon>
    </lineage>
</organism>
<accession>A0ABV1TN26</accession>
<dbReference type="SUPFAM" id="SSF51905">
    <property type="entry name" value="FAD/NAD(P)-binding domain"/>
    <property type="match status" value="1"/>
</dbReference>
<evidence type="ECO:0000313" key="4">
    <source>
        <dbReference type="EMBL" id="MER6271436.1"/>
    </source>
</evidence>
<dbReference type="PANTHER" id="PTHR43747:SF5">
    <property type="entry name" value="FAD-BINDING DOMAIN-CONTAINING PROTEIN"/>
    <property type="match status" value="1"/>
</dbReference>
<gene>
    <name evidence="4" type="ORF">ABT211_29710</name>
</gene>
<keyword evidence="5" id="KW-1185">Reference proteome</keyword>
<dbReference type="InterPro" id="IPR036188">
    <property type="entry name" value="FAD/NAD-bd_sf"/>
</dbReference>
<dbReference type="PRINTS" id="PR00420">
    <property type="entry name" value="RNGMNOXGNASE"/>
</dbReference>
<dbReference type="EMBL" id="JBEOZM010000016">
    <property type="protein sequence ID" value="MER6271436.1"/>
    <property type="molecule type" value="Genomic_DNA"/>
</dbReference>
<dbReference type="Gene3D" id="3.50.50.60">
    <property type="entry name" value="FAD/NAD(P)-binding domain"/>
    <property type="match status" value="1"/>
</dbReference>
<keyword evidence="1" id="KW-0560">Oxidoreductase</keyword>
<evidence type="ECO:0000313" key="5">
    <source>
        <dbReference type="Proteomes" id="UP001490365"/>
    </source>
</evidence>
<protein>
    <submittedName>
        <fullName evidence="4">Tryptophan 7-halogenase</fullName>
    </submittedName>
</protein>
<evidence type="ECO:0000256" key="2">
    <source>
        <dbReference type="ARBA" id="ARBA00023033"/>
    </source>
</evidence>
<dbReference type="PANTHER" id="PTHR43747">
    <property type="entry name" value="FAD-BINDING PROTEIN"/>
    <property type="match status" value="1"/>
</dbReference>
<evidence type="ECO:0000256" key="3">
    <source>
        <dbReference type="ARBA" id="ARBA00038396"/>
    </source>
</evidence>
<comment type="caution">
    <text evidence="4">The sequence shown here is derived from an EMBL/GenBank/DDBJ whole genome shotgun (WGS) entry which is preliminary data.</text>
</comment>
<dbReference type="Gene3D" id="3.30.9.100">
    <property type="match status" value="1"/>
</dbReference>
<dbReference type="Pfam" id="PF04820">
    <property type="entry name" value="Trp_halogenase"/>
    <property type="match status" value="2"/>
</dbReference>
<dbReference type="InterPro" id="IPR050816">
    <property type="entry name" value="Flavin-dep_Halogenase_NPB"/>
</dbReference>
<comment type="similarity">
    <text evidence="3">Belongs to the flavin-dependent halogenase family. Bacterial tryptophan halogenase subfamily.</text>
</comment>
<name>A0ABV1TN26_9ACTN</name>
<keyword evidence="2" id="KW-0503">Monooxygenase</keyword>
<proteinExistence type="inferred from homology"/>
<sequence>MTARDVRHKAFRSYGEYDLIVVGGGPAGSTAATAVARRGHRVLVLERENFPRYQIGESLLPATVHGLCRLLGVADEVAAAGFTLKRGGTLRWGRDPQPWQFSFATTPRLPEPTATAFQVERSRFDEILLRNAERAGAEVREGSAVRRVLTVGERVRGVEYTDPDGVPRTAHARYVIDASGNTSRIHGRVGGARVYSDFFRNLAVFGYYAGGRRLPAPNDGNIFCAAFDAGWLWYIPLRKDLTSVGAVIAPEHYAAVQNDPEAAWRDMIRACPQVGRLLTDVPVATEPPYDRVRVRKDYSYWKTSLWVPGMALVGDAACFVDPVLSSGVHLATYGALLAARAVNAALEGSVPEARGFAEFEARYRREYGVFYEFLVAFYDMERDEDSYFWSAKKITRVDVDEAAAFAELAGGVASGDTGIAAAGGLGVRWNAAAAELEGAVGRLTAAGDRTNPLLTTRVVTETFRTGNDLQEQALYGAPPAGPAPALPGPGRLGVTGDGLCWLPA</sequence>
<evidence type="ECO:0000256" key="1">
    <source>
        <dbReference type="ARBA" id="ARBA00023002"/>
    </source>
</evidence>
<dbReference type="Proteomes" id="UP001490365">
    <property type="component" value="Unassembled WGS sequence"/>
</dbReference>
<dbReference type="InterPro" id="IPR006905">
    <property type="entry name" value="Flavin_halogenase"/>
</dbReference>
<reference evidence="4 5" key="1">
    <citation type="submission" date="2024-06" db="EMBL/GenBank/DDBJ databases">
        <title>The Natural Products Discovery Center: Release of the First 8490 Sequenced Strains for Exploring Actinobacteria Biosynthetic Diversity.</title>
        <authorList>
            <person name="Kalkreuter E."/>
            <person name="Kautsar S.A."/>
            <person name="Yang D."/>
            <person name="Bader C.D."/>
            <person name="Teijaro C.N."/>
            <person name="Fluegel L."/>
            <person name="Davis C.M."/>
            <person name="Simpson J.R."/>
            <person name="Lauterbach L."/>
            <person name="Steele A.D."/>
            <person name="Gui C."/>
            <person name="Meng S."/>
            <person name="Li G."/>
            <person name="Viehrig K."/>
            <person name="Ye F."/>
            <person name="Su P."/>
            <person name="Kiefer A.F."/>
            <person name="Nichols A."/>
            <person name="Cepeda A.J."/>
            <person name="Yan W."/>
            <person name="Fan B."/>
            <person name="Jiang Y."/>
            <person name="Adhikari A."/>
            <person name="Zheng C.-J."/>
            <person name="Schuster L."/>
            <person name="Cowan T.M."/>
            <person name="Smanski M.J."/>
            <person name="Chevrette M.G."/>
            <person name="De Carvalho L.P.S."/>
            <person name="Shen B."/>
        </authorList>
    </citation>
    <scope>NUCLEOTIDE SEQUENCE [LARGE SCALE GENOMIC DNA]</scope>
    <source>
        <strain evidence="4 5">NPDC001694</strain>
    </source>
</reference>